<evidence type="ECO:0000313" key="1">
    <source>
        <dbReference type="EMBL" id="MFD2904268.1"/>
    </source>
</evidence>
<dbReference type="EMBL" id="JBHUPE010000004">
    <property type="protein sequence ID" value="MFD2904268.1"/>
    <property type="molecule type" value="Genomic_DNA"/>
</dbReference>
<reference evidence="2" key="1">
    <citation type="journal article" date="2019" name="Int. J. Syst. Evol. Microbiol.">
        <title>The Global Catalogue of Microorganisms (GCM) 10K type strain sequencing project: providing services to taxonomists for standard genome sequencing and annotation.</title>
        <authorList>
            <consortium name="The Broad Institute Genomics Platform"/>
            <consortium name="The Broad Institute Genome Sequencing Center for Infectious Disease"/>
            <person name="Wu L."/>
            <person name="Ma J."/>
        </authorList>
    </citation>
    <scope>NUCLEOTIDE SEQUENCE [LARGE SCALE GENOMIC DNA]</scope>
    <source>
        <strain evidence="2">KCTC 22209</strain>
    </source>
</reference>
<gene>
    <name evidence="1" type="ORF">ACFS6I_10055</name>
</gene>
<evidence type="ECO:0008006" key="3">
    <source>
        <dbReference type="Google" id="ProtNLM"/>
    </source>
</evidence>
<sequence>MKYLFLILFNLSINTLFSQNYDKTKLYIIGTVHESSNILNPEMLFELLDEIKPDILLQENDSEQIAAYFEDVKPNSNEQNASIKYLEKYPKTLNLPFEFEGRNAYRISNGMTPTDNLTIKLIDSLHNKNLLNLENTKIYKEYLDANKSLIAFSKKGFKALNSIEFDSINRYRQNIQHHSLTKITDSETIFSKRFVTKPDGQKISFREGYKLWCNFWDLRNNSMAINIIRTAYQHKGKKIVILTGVQHKYYIKELLEKYHDGNYEIVDYFRRN</sequence>
<dbReference type="RefSeq" id="WP_380920120.1">
    <property type="nucleotide sequence ID" value="NZ_JBHUPE010000004.1"/>
</dbReference>
<organism evidence="1 2">
    <name type="scientific">Sphingobacterium anhuiense</name>
    <dbReference type="NCBI Taxonomy" id="493780"/>
    <lineage>
        <taxon>Bacteria</taxon>
        <taxon>Pseudomonadati</taxon>
        <taxon>Bacteroidota</taxon>
        <taxon>Sphingobacteriia</taxon>
        <taxon>Sphingobacteriales</taxon>
        <taxon>Sphingobacteriaceae</taxon>
        <taxon>Sphingobacterium</taxon>
    </lineage>
</organism>
<name>A0ABW5YV92_9SPHI</name>
<evidence type="ECO:0000313" key="2">
    <source>
        <dbReference type="Proteomes" id="UP001597509"/>
    </source>
</evidence>
<comment type="caution">
    <text evidence="1">The sequence shown here is derived from an EMBL/GenBank/DDBJ whole genome shotgun (WGS) entry which is preliminary data.</text>
</comment>
<accession>A0ABW5YV92</accession>
<protein>
    <recommendedName>
        <fullName evidence="3">TraB/GumN family protein</fullName>
    </recommendedName>
</protein>
<dbReference type="Proteomes" id="UP001597509">
    <property type="component" value="Unassembled WGS sequence"/>
</dbReference>
<keyword evidence="2" id="KW-1185">Reference proteome</keyword>
<proteinExistence type="predicted"/>